<evidence type="ECO:0000256" key="6">
    <source>
        <dbReference type="ARBA" id="ARBA00022723"/>
    </source>
</evidence>
<dbReference type="InterPro" id="IPR045150">
    <property type="entry name" value="CYB561D1/2"/>
</dbReference>
<keyword evidence="3" id="KW-0813">Transport</keyword>
<sequence>MNINELPKSAGLKILDYYRYPEEYAIDWNRSAVQLLSTPKSYSHFQSFFESSDDIPYYNSRTSSMDLNGVSNACWDTCHQNMLSVLLATAGAVMSIKHFENSFNNNHQRIGLVLYSAIWIQGMIGFFRPQRGKKGRKVWYVVHWILGTMTSVVGVINIYTGLEAYHKKTSRSTRLWTILFTAEVSLIAFFYLFQDKNDYILKQGVILEAAAISPHDHHQQSGVIINIPDQIRHNINVITQKELLPQPCGKRNALRNLFD</sequence>
<dbReference type="GO" id="GO:0140575">
    <property type="term" value="F:transmembrane monodehydroascorbate reductase activity"/>
    <property type="evidence" value="ECO:0007669"/>
    <property type="project" value="InterPro"/>
</dbReference>
<keyword evidence="8 11" id="KW-1133">Transmembrane helix</keyword>
<dbReference type="AlphaFoldDB" id="A0AA88ACE1"/>
<protein>
    <recommendedName>
        <fullName evidence="12">Cytochrome b561 domain-containing protein</fullName>
    </recommendedName>
</protein>
<dbReference type="CDD" id="cd08760">
    <property type="entry name" value="Cyt_b561_FRRS1_like"/>
    <property type="match status" value="1"/>
</dbReference>
<keyword evidence="14" id="KW-1185">Reference proteome</keyword>
<keyword evidence="9" id="KW-0408">Iron</keyword>
<feature type="transmembrane region" description="Helical" evidence="11">
    <location>
        <begin position="174"/>
        <end position="193"/>
    </location>
</feature>
<evidence type="ECO:0000256" key="4">
    <source>
        <dbReference type="ARBA" id="ARBA00022617"/>
    </source>
</evidence>
<keyword evidence="5 11" id="KW-0812">Transmembrane</keyword>
<evidence type="ECO:0000313" key="13">
    <source>
        <dbReference type="EMBL" id="GMN43288.1"/>
    </source>
</evidence>
<keyword evidence="10 11" id="KW-0472">Membrane</keyword>
<dbReference type="SMART" id="SM00665">
    <property type="entry name" value="B561"/>
    <property type="match status" value="1"/>
</dbReference>
<dbReference type="EMBL" id="BTGU01000016">
    <property type="protein sequence ID" value="GMN43288.1"/>
    <property type="molecule type" value="Genomic_DNA"/>
</dbReference>
<dbReference type="InterPro" id="IPR006593">
    <property type="entry name" value="Cyt_b561/ferric_Rdtase_TM"/>
</dbReference>
<feature type="domain" description="Cytochrome b561" evidence="12">
    <location>
        <begin position="55"/>
        <end position="162"/>
    </location>
</feature>
<dbReference type="PANTHER" id="PTHR15422:SF24">
    <property type="entry name" value="DOMON RELATED DOMAIN-CONTAINING PROTEIN"/>
    <property type="match status" value="1"/>
</dbReference>
<name>A0AA88ACE1_FICCA</name>
<evidence type="ECO:0000256" key="10">
    <source>
        <dbReference type="ARBA" id="ARBA00023136"/>
    </source>
</evidence>
<evidence type="ECO:0000256" key="9">
    <source>
        <dbReference type="ARBA" id="ARBA00023004"/>
    </source>
</evidence>
<accession>A0AA88ACE1</accession>
<proteinExistence type="predicted"/>
<dbReference type="Pfam" id="PF03188">
    <property type="entry name" value="Cytochrom_B561"/>
    <property type="match status" value="1"/>
</dbReference>
<feature type="transmembrane region" description="Helical" evidence="11">
    <location>
        <begin position="139"/>
        <end position="162"/>
    </location>
</feature>
<reference evidence="13" key="1">
    <citation type="submission" date="2023-07" db="EMBL/GenBank/DDBJ databases">
        <title>draft genome sequence of fig (Ficus carica).</title>
        <authorList>
            <person name="Takahashi T."/>
            <person name="Nishimura K."/>
        </authorList>
    </citation>
    <scope>NUCLEOTIDE SEQUENCE</scope>
</reference>
<evidence type="ECO:0000256" key="2">
    <source>
        <dbReference type="ARBA" id="ARBA00004141"/>
    </source>
</evidence>
<evidence type="ECO:0000256" key="7">
    <source>
        <dbReference type="ARBA" id="ARBA00022982"/>
    </source>
</evidence>
<dbReference type="GO" id="GO:0046872">
    <property type="term" value="F:metal ion binding"/>
    <property type="evidence" value="ECO:0007669"/>
    <property type="project" value="UniProtKB-KW"/>
</dbReference>
<dbReference type="GO" id="GO:0016020">
    <property type="term" value="C:membrane"/>
    <property type="evidence" value="ECO:0007669"/>
    <property type="project" value="UniProtKB-SubCell"/>
</dbReference>
<dbReference type="Gene3D" id="1.20.120.1770">
    <property type="match status" value="1"/>
</dbReference>
<keyword evidence="6" id="KW-0479">Metal-binding</keyword>
<evidence type="ECO:0000256" key="8">
    <source>
        <dbReference type="ARBA" id="ARBA00022989"/>
    </source>
</evidence>
<dbReference type="PANTHER" id="PTHR15422">
    <property type="entry name" value="OS05G0565100 PROTEIN"/>
    <property type="match status" value="1"/>
</dbReference>
<gene>
    <name evidence="13" type="ORF">TIFTF001_012491</name>
</gene>
<keyword evidence="7" id="KW-0249">Electron transport</keyword>
<organism evidence="13 14">
    <name type="scientific">Ficus carica</name>
    <name type="common">Common fig</name>
    <dbReference type="NCBI Taxonomy" id="3494"/>
    <lineage>
        <taxon>Eukaryota</taxon>
        <taxon>Viridiplantae</taxon>
        <taxon>Streptophyta</taxon>
        <taxon>Embryophyta</taxon>
        <taxon>Tracheophyta</taxon>
        <taxon>Spermatophyta</taxon>
        <taxon>Magnoliopsida</taxon>
        <taxon>eudicotyledons</taxon>
        <taxon>Gunneridae</taxon>
        <taxon>Pentapetalae</taxon>
        <taxon>rosids</taxon>
        <taxon>fabids</taxon>
        <taxon>Rosales</taxon>
        <taxon>Moraceae</taxon>
        <taxon>Ficeae</taxon>
        <taxon>Ficus</taxon>
    </lineage>
</organism>
<keyword evidence="4" id="KW-0349">Heme</keyword>
<evidence type="ECO:0000256" key="11">
    <source>
        <dbReference type="SAM" id="Phobius"/>
    </source>
</evidence>
<evidence type="ECO:0000256" key="1">
    <source>
        <dbReference type="ARBA" id="ARBA00001970"/>
    </source>
</evidence>
<evidence type="ECO:0000259" key="12">
    <source>
        <dbReference type="SMART" id="SM00665"/>
    </source>
</evidence>
<evidence type="ECO:0000313" key="14">
    <source>
        <dbReference type="Proteomes" id="UP001187192"/>
    </source>
</evidence>
<evidence type="ECO:0000256" key="3">
    <source>
        <dbReference type="ARBA" id="ARBA00022448"/>
    </source>
</evidence>
<comment type="caution">
    <text evidence="13">The sequence shown here is derived from an EMBL/GenBank/DDBJ whole genome shotgun (WGS) entry which is preliminary data.</text>
</comment>
<dbReference type="Proteomes" id="UP001187192">
    <property type="component" value="Unassembled WGS sequence"/>
</dbReference>
<comment type="subcellular location">
    <subcellularLocation>
        <location evidence="2">Membrane</location>
        <topology evidence="2">Multi-pass membrane protein</topology>
    </subcellularLocation>
</comment>
<evidence type="ECO:0000256" key="5">
    <source>
        <dbReference type="ARBA" id="ARBA00022692"/>
    </source>
</evidence>
<dbReference type="GO" id="GO:0020037">
    <property type="term" value="F:heme binding"/>
    <property type="evidence" value="ECO:0007669"/>
    <property type="project" value="TreeGrafter"/>
</dbReference>
<comment type="cofactor">
    <cofactor evidence="1">
        <name>heme b</name>
        <dbReference type="ChEBI" id="CHEBI:60344"/>
    </cofactor>
</comment>